<accession>A0AAE1C2B0</accession>
<reference evidence="1" key="1">
    <citation type="submission" date="2023-07" db="EMBL/GenBank/DDBJ databases">
        <title>Black Yeasts Isolated from many extreme environments.</title>
        <authorList>
            <person name="Coleine C."/>
            <person name="Stajich J.E."/>
            <person name="Selbmann L."/>
        </authorList>
    </citation>
    <scope>NUCLEOTIDE SEQUENCE</scope>
    <source>
        <strain evidence="1">CCFEE 5485</strain>
    </source>
</reference>
<dbReference type="AlphaFoldDB" id="A0AAE1C2B0"/>
<dbReference type="EMBL" id="JAUTXT010000015">
    <property type="protein sequence ID" value="KAK3675411.1"/>
    <property type="molecule type" value="Genomic_DNA"/>
</dbReference>
<organism evidence="1 2">
    <name type="scientific">Recurvomyces mirabilis</name>
    <dbReference type="NCBI Taxonomy" id="574656"/>
    <lineage>
        <taxon>Eukaryota</taxon>
        <taxon>Fungi</taxon>
        <taxon>Dikarya</taxon>
        <taxon>Ascomycota</taxon>
        <taxon>Pezizomycotina</taxon>
        <taxon>Dothideomycetes</taxon>
        <taxon>Dothideomycetidae</taxon>
        <taxon>Mycosphaerellales</taxon>
        <taxon>Teratosphaeriaceae</taxon>
        <taxon>Recurvomyces</taxon>
    </lineage>
</organism>
<comment type="caution">
    <text evidence="1">The sequence shown here is derived from an EMBL/GenBank/DDBJ whole genome shotgun (WGS) entry which is preliminary data.</text>
</comment>
<evidence type="ECO:0000313" key="1">
    <source>
        <dbReference type="EMBL" id="KAK3675411.1"/>
    </source>
</evidence>
<name>A0AAE1C2B0_9PEZI</name>
<sequence length="97" mass="10620">MFADEQLVHEAPANQGEEQALLALYYLDAVDRQEPRQLAKDVNPAVISAFGGFSKNIVANVSLPDPGNMLRYFQASGAPTYSLAHQVHLRGKDDSSF</sequence>
<protein>
    <submittedName>
        <fullName evidence="1">Uncharacterized protein</fullName>
    </submittedName>
</protein>
<evidence type="ECO:0000313" key="2">
    <source>
        <dbReference type="Proteomes" id="UP001274830"/>
    </source>
</evidence>
<proteinExistence type="predicted"/>
<gene>
    <name evidence="1" type="ORF">LTR78_004921</name>
</gene>
<keyword evidence="2" id="KW-1185">Reference proteome</keyword>
<dbReference type="Proteomes" id="UP001274830">
    <property type="component" value="Unassembled WGS sequence"/>
</dbReference>